<accession>A0ABZ2FWF4</accession>
<dbReference type="InterPro" id="IPR001633">
    <property type="entry name" value="EAL_dom"/>
</dbReference>
<dbReference type="NCBIfam" id="TIGR00254">
    <property type="entry name" value="GGDEF"/>
    <property type="match status" value="1"/>
</dbReference>
<dbReference type="InterPro" id="IPR035919">
    <property type="entry name" value="EAL_sf"/>
</dbReference>
<keyword evidence="1" id="KW-1133">Transmembrane helix</keyword>
<dbReference type="SMART" id="SM00304">
    <property type="entry name" value="HAMP"/>
    <property type="match status" value="1"/>
</dbReference>
<evidence type="ECO:0000259" key="4">
    <source>
        <dbReference type="PROSITE" id="PS50887"/>
    </source>
</evidence>
<protein>
    <submittedName>
        <fullName evidence="5">EAL domain-containing protein</fullName>
    </submittedName>
</protein>
<dbReference type="EMBL" id="CP145607">
    <property type="protein sequence ID" value="WWM69171.1"/>
    <property type="molecule type" value="Genomic_DNA"/>
</dbReference>
<dbReference type="InterPro" id="IPR052155">
    <property type="entry name" value="Biofilm_reg_signaling"/>
</dbReference>
<dbReference type="Gene3D" id="3.20.20.450">
    <property type="entry name" value="EAL domain"/>
    <property type="match status" value="1"/>
</dbReference>
<dbReference type="SMART" id="SM00267">
    <property type="entry name" value="GGDEF"/>
    <property type="match status" value="1"/>
</dbReference>
<feature type="transmembrane region" description="Helical" evidence="1">
    <location>
        <begin position="14"/>
        <end position="36"/>
    </location>
</feature>
<dbReference type="Gene3D" id="6.10.340.10">
    <property type="match status" value="1"/>
</dbReference>
<dbReference type="Proteomes" id="UP001382935">
    <property type="component" value="Chromosome"/>
</dbReference>
<dbReference type="SUPFAM" id="SSF55073">
    <property type="entry name" value="Nucleotide cyclase"/>
    <property type="match status" value="1"/>
</dbReference>
<reference evidence="5 6" key="1">
    <citation type="submission" date="2024-02" db="EMBL/GenBank/DDBJ databases">
        <title>Full genome sequence of Sphingomonas kaistensis.</title>
        <authorList>
            <person name="Poletto B.L."/>
            <person name="Silva G."/>
            <person name="Galante D."/>
            <person name="Campos K.R."/>
            <person name="Santos M.B.N."/>
            <person name="Sacchi C.T."/>
        </authorList>
    </citation>
    <scope>NUCLEOTIDE SEQUENCE [LARGE SCALE GENOMIC DNA]</scope>
    <source>
        <strain evidence="5 6">MA4R</strain>
    </source>
</reference>
<sequence length="778" mass="85374">MSLPRFRTLQGKLAFLYAGLFVAAMVLLGFAAQAMIDRHASETVKKELAASELIYDRLWSARIQTLGDQADVLARDFGFRDALATGDAPTIASAAANLNRRAGATFTLVVTQDGQVVGDIPPSLRAQAADLPFAFPEGHGTAVIASGNAPFQIVVRPVLAPTEIGWIIFAVRLDQGEMRALEKLSAIPLKANVLWRSPQGGWQLQSARSDEQRTLTALTSKAGAAPQLMRLGGEEVFAVVKPLGAAEGQGAAMLLIRYPLASAMAGFRPLQISFLVAALVGLLLVIIASTRLARSIAQPITELEDAARSLAQGDRIDVPVRGDDEIARLAQRFNSMASEIVEREHRISHMALNDALTDLPNRVFFREQLDTRLRRLRELGSHLSILSLDLDGFKHVNDTLGHPFGDKLLIEVSRRLSKILPDAFIARLGGDEFAIILDENRDSEQSMRNSRKVIEAIQRPFVIEGQQALIGTSIGIAIAPGDGTSADALLKNADLALYRAKQDGRGVFRFFEPALNDEAQYRRQLEIDLREALLLGQFELHFQPIFAAEERQVVCFEALLRWNHPKRGVIGPDQFVRVAEESGLMLRIGEWVLQEACRRAHDWPSHVRVAVNVSPIQFRNPALNRVILQALANGGLAAERLELEITESIFLDNSCDTVRMLHRLRRLGVRISLDDFGTGYSSLSYLRTFPFDKIKIDKSFVDDIETESSAAAIVQAIVDLANALGMETTAEGVEHIEQYERLRAQGCSSIQGFLLGRPVCAVEAASIALADTEQRAVA</sequence>
<dbReference type="InterPro" id="IPR029150">
    <property type="entry name" value="dCache_3"/>
</dbReference>
<dbReference type="CDD" id="cd06225">
    <property type="entry name" value="HAMP"/>
    <property type="match status" value="1"/>
</dbReference>
<feature type="domain" description="HAMP" evidence="3">
    <location>
        <begin position="294"/>
        <end position="345"/>
    </location>
</feature>
<dbReference type="PANTHER" id="PTHR44757:SF2">
    <property type="entry name" value="BIOFILM ARCHITECTURE MAINTENANCE PROTEIN MBAA"/>
    <property type="match status" value="1"/>
</dbReference>
<dbReference type="InterPro" id="IPR000160">
    <property type="entry name" value="GGDEF_dom"/>
</dbReference>
<dbReference type="SUPFAM" id="SSF141868">
    <property type="entry name" value="EAL domain-like"/>
    <property type="match status" value="1"/>
</dbReference>
<name>A0ABZ2FWF4_9SPHN</name>
<gene>
    <name evidence="5" type="ORF">V6R86_00250</name>
</gene>
<dbReference type="InterPro" id="IPR029787">
    <property type="entry name" value="Nucleotide_cyclase"/>
</dbReference>
<evidence type="ECO:0000313" key="6">
    <source>
        <dbReference type="Proteomes" id="UP001382935"/>
    </source>
</evidence>
<dbReference type="SUPFAM" id="SSF158472">
    <property type="entry name" value="HAMP domain-like"/>
    <property type="match status" value="1"/>
</dbReference>
<evidence type="ECO:0000313" key="5">
    <source>
        <dbReference type="EMBL" id="WWM69171.1"/>
    </source>
</evidence>
<dbReference type="Pfam" id="PF14827">
    <property type="entry name" value="dCache_3"/>
    <property type="match status" value="1"/>
</dbReference>
<dbReference type="Pfam" id="PF00990">
    <property type="entry name" value="GGDEF"/>
    <property type="match status" value="1"/>
</dbReference>
<evidence type="ECO:0000259" key="2">
    <source>
        <dbReference type="PROSITE" id="PS50883"/>
    </source>
</evidence>
<dbReference type="CDD" id="cd01948">
    <property type="entry name" value="EAL"/>
    <property type="match status" value="1"/>
</dbReference>
<dbReference type="RefSeq" id="WP_338501077.1">
    <property type="nucleotide sequence ID" value="NZ_CP145607.1"/>
</dbReference>
<dbReference type="PROSITE" id="PS50887">
    <property type="entry name" value="GGDEF"/>
    <property type="match status" value="1"/>
</dbReference>
<dbReference type="PROSITE" id="PS50885">
    <property type="entry name" value="HAMP"/>
    <property type="match status" value="1"/>
</dbReference>
<keyword evidence="6" id="KW-1185">Reference proteome</keyword>
<dbReference type="Gene3D" id="3.30.70.270">
    <property type="match status" value="1"/>
</dbReference>
<dbReference type="Pfam" id="PF00563">
    <property type="entry name" value="EAL"/>
    <property type="match status" value="1"/>
</dbReference>
<keyword evidence="1" id="KW-0812">Transmembrane</keyword>
<evidence type="ECO:0000256" key="1">
    <source>
        <dbReference type="SAM" id="Phobius"/>
    </source>
</evidence>
<keyword evidence="1" id="KW-0472">Membrane</keyword>
<feature type="domain" description="GGDEF" evidence="4">
    <location>
        <begin position="381"/>
        <end position="513"/>
    </location>
</feature>
<dbReference type="PANTHER" id="PTHR44757">
    <property type="entry name" value="DIGUANYLATE CYCLASE DGCP"/>
    <property type="match status" value="1"/>
</dbReference>
<dbReference type="InterPro" id="IPR003660">
    <property type="entry name" value="HAMP_dom"/>
</dbReference>
<dbReference type="InterPro" id="IPR043128">
    <property type="entry name" value="Rev_trsase/Diguanyl_cyclase"/>
</dbReference>
<dbReference type="Pfam" id="PF00672">
    <property type="entry name" value="HAMP"/>
    <property type="match status" value="1"/>
</dbReference>
<proteinExistence type="predicted"/>
<dbReference type="CDD" id="cd01949">
    <property type="entry name" value="GGDEF"/>
    <property type="match status" value="1"/>
</dbReference>
<evidence type="ECO:0000259" key="3">
    <source>
        <dbReference type="PROSITE" id="PS50885"/>
    </source>
</evidence>
<dbReference type="SMART" id="SM00052">
    <property type="entry name" value="EAL"/>
    <property type="match status" value="1"/>
</dbReference>
<dbReference type="PROSITE" id="PS50883">
    <property type="entry name" value="EAL"/>
    <property type="match status" value="1"/>
</dbReference>
<organism evidence="5 6">
    <name type="scientific">Sphingomonas kaistensis</name>
    <dbReference type="NCBI Taxonomy" id="298708"/>
    <lineage>
        <taxon>Bacteria</taxon>
        <taxon>Pseudomonadati</taxon>
        <taxon>Pseudomonadota</taxon>
        <taxon>Alphaproteobacteria</taxon>
        <taxon>Sphingomonadales</taxon>
        <taxon>Sphingomonadaceae</taxon>
        <taxon>Sphingomonas</taxon>
    </lineage>
</organism>
<feature type="domain" description="EAL" evidence="2">
    <location>
        <begin position="522"/>
        <end position="772"/>
    </location>
</feature>